<organism evidence="1 3">
    <name type="scientific">Didymodactylos carnosus</name>
    <dbReference type="NCBI Taxonomy" id="1234261"/>
    <lineage>
        <taxon>Eukaryota</taxon>
        <taxon>Metazoa</taxon>
        <taxon>Spiralia</taxon>
        <taxon>Gnathifera</taxon>
        <taxon>Rotifera</taxon>
        <taxon>Eurotatoria</taxon>
        <taxon>Bdelloidea</taxon>
        <taxon>Philodinida</taxon>
        <taxon>Philodinidae</taxon>
        <taxon>Didymodactylos</taxon>
    </lineage>
</organism>
<dbReference type="EMBL" id="CAJNOQ010000489">
    <property type="protein sequence ID" value="CAF0806936.1"/>
    <property type="molecule type" value="Genomic_DNA"/>
</dbReference>
<dbReference type="OrthoDB" id="10003973at2759"/>
<keyword evidence="3" id="KW-1185">Reference proteome</keyword>
<evidence type="ECO:0000313" key="1">
    <source>
        <dbReference type="EMBL" id="CAF0806936.1"/>
    </source>
</evidence>
<evidence type="ECO:0000313" key="3">
    <source>
        <dbReference type="Proteomes" id="UP000663829"/>
    </source>
</evidence>
<dbReference type="AlphaFoldDB" id="A0A813T5M7"/>
<dbReference type="EMBL" id="CAJOBC010000489">
    <property type="protein sequence ID" value="CAF3592403.1"/>
    <property type="molecule type" value="Genomic_DNA"/>
</dbReference>
<comment type="caution">
    <text evidence="1">The sequence shown here is derived from an EMBL/GenBank/DDBJ whole genome shotgun (WGS) entry which is preliminary data.</text>
</comment>
<proteinExistence type="predicted"/>
<name>A0A813T5M7_9BILA</name>
<accession>A0A813T5M7</accession>
<evidence type="ECO:0000313" key="2">
    <source>
        <dbReference type="EMBL" id="CAF3592403.1"/>
    </source>
</evidence>
<dbReference type="Proteomes" id="UP000663829">
    <property type="component" value="Unassembled WGS sequence"/>
</dbReference>
<sequence length="441" mass="50018">MSPEKTKLGPSLNDSPELATIVILNTLPNVLEIPVEKQAPSVPASTASLYPPHSFATQNRFIRSNIQRGTPRYQPPLKSQYVQSSRQTIVQSSRQSNFVRQVPITPGSRGTIALPRRSVYPHGIQAPASQPTLSTRRDSVRVPQQQFSRNTVFARSLHQASQENCENSNAENRLPNNYSIKQACEFYGYDYDALVQDKKRIKYTGAGLIVMEQTEVDEALLKGIDVKFGLYYYKYVRMPGEELPDNIFSRLTVPVRIDQNEHATAQRASSMPRSSRAQRQTTRLLDCFKDKTNPVVAETETKFVPTHLGSIPSESIPTLPVNAVSHYPRSTTVMGINEEASRSPCLSYSKRTSSTMNSNDINMKRSQTQLLEINDQEFVRAEKIKQIRDKWDLFYQRVKNYLDKIENIGNNTLEQTLLETKLSLFATLTENIDDLLRNNEI</sequence>
<dbReference type="Proteomes" id="UP000681722">
    <property type="component" value="Unassembled WGS sequence"/>
</dbReference>
<protein>
    <submittedName>
        <fullName evidence="1">Uncharacterized protein</fullName>
    </submittedName>
</protein>
<gene>
    <name evidence="1" type="ORF">GPM918_LOCUS3824</name>
    <name evidence="2" type="ORF">SRO942_LOCUS3824</name>
</gene>
<reference evidence="1" key="1">
    <citation type="submission" date="2021-02" db="EMBL/GenBank/DDBJ databases">
        <authorList>
            <person name="Nowell W R."/>
        </authorList>
    </citation>
    <scope>NUCLEOTIDE SEQUENCE</scope>
</reference>